<evidence type="ECO:0000313" key="8">
    <source>
        <dbReference type="EMBL" id="KAD5317757.1"/>
    </source>
</evidence>
<dbReference type="Pfam" id="PF25427">
    <property type="entry name" value="zf-CCCH_UNK"/>
    <property type="match status" value="1"/>
</dbReference>
<dbReference type="FunFam" id="4.10.1000.10:FF:000003">
    <property type="entry name" value="Zinc finger CCCH domain-containing protein"/>
    <property type="match status" value="2"/>
</dbReference>
<dbReference type="InterPro" id="IPR000571">
    <property type="entry name" value="Znf_CCCH"/>
</dbReference>
<dbReference type="SUPFAM" id="SSF90229">
    <property type="entry name" value="CCCH zinc finger"/>
    <property type="match status" value="3"/>
</dbReference>
<dbReference type="PROSITE" id="PS50103">
    <property type="entry name" value="ZF_C3H1"/>
    <property type="match status" value="3"/>
</dbReference>
<dbReference type="Pfam" id="PF00642">
    <property type="entry name" value="zf-CCCH"/>
    <property type="match status" value="1"/>
</dbReference>
<feature type="domain" description="C3H1-type" evidence="7">
    <location>
        <begin position="124"/>
        <end position="152"/>
    </location>
</feature>
<keyword evidence="2" id="KW-0677">Repeat</keyword>
<dbReference type="SMART" id="SM00356">
    <property type="entry name" value="ZnF_C3H1"/>
    <property type="match status" value="3"/>
</dbReference>
<dbReference type="EMBL" id="SZYD01000009">
    <property type="protein sequence ID" value="KAD5317757.1"/>
    <property type="molecule type" value="Genomic_DNA"/>
</dbReference>
<feature type="domain" description="C3H1-type" evidence="7">
    <location>
        <begin position="65"/>
        <end position="92"/>
    </location>
</feature>
<evidence type="ECO:0000259" key="7">
    <source>
        <dbReference type="PROSITE" id="PS50103"/>
    </source>
</evidence>
<feature type="zinc finger region" description="C3H1-type" evidence="5">
    <location>
        <begin position="65"/>
        <end position="92"/>
    </location>
</feature>
<evidence type="ECO:0000256" key="3">
    <source>
        <dbReference type="ARBA" id="ARBA00022771"/>
    </source>
</evidence>
<evidence type="ECO:0000256" key="5">
    <source>
        <dbReference type="PROSITE-ProRule" id="PRU00723"/>
    </source>
</evidence>
<keyword evidence="3 5" id="KW-0863">Zinc-finger</keyword>
<dbReference type="InterPro" id="IPR036855">
    <property type="entry name" value="Znf_CCCH_sf"/>
</dbReference>
<feature type="region of interest" description="Disordered" evidence="6">
    <location>
        <begin position="32"/>
        <end position="56"/>
    </location>
</feature>
<dbReference type="InterPro" id="IPR045877">
    <property type="entry name" value="ZFP36-like"/>
</dbReference>
<evidence type="ECO:0000256" key="1">
    <source>
        <dbReference type="ARBA" id="ARBA00022723"/>
    </source>
</evidence>
<accession>A0A5N6NVM5</accession>
<feature type="zinc finger region" description="C3H1-type" evidence="5">
    <location>
        <begin position="124"/>
        <end position="152"/>
    </location>
</feature>
<evidence type="ECO:0000313" key="9">
    <source>
        <dbReference type="Proteomes" id="UP000326396"/>
    </source>
</evidence>
<sequence length="315" mass="34967">MIQHPFNVGSNGEGELFPQSSELNIQFESTVSRSKNLENSTSIRASGQRSIPSNVPMNRGTTHIFYKTRMCQKFLDGNCRNGDSCTFAHGPNDLREPPPNWQELVKDNRGVNGGGNWNDDQKIIHRMRICRKFYNGDECPYGENCNFLHESPAKFKAEAVMDNGRTRETSVINIQTVVDHGQSHNEAGQDSVTNVKTDQDASRASVKTNFWKTQICGKWESTGQCIFSDKCHFAHGLAELHSPVGRVEGDRSLYAGGSVAASLIYGPITEPLANVSATAVPVLQHGIGKGFLKLAHKKMNRIYGDWINDEEHDLS</sequence>
<dbReference type="Pfam" id="PF18044">
    <property type="entry name" value="zf-CCCH_4"/>
    <property type="match status" value="1"/>
</dbReference>
<dbReference type="GO" id="GO:0051252">
    <property type="term" value="P:regulation of RNA metabolic process"/>
    <property type="evidence" value="ECO:0007669"/>
    <property type="project" value="UniProtKB-ARBA"/>
</dbReference>
<evidence type="ECO:0000256" key="2">
    <source>
        <dbReference type="ARBA" id="ARBA00022737"/>
    </source>
</evidence>
<gene>
    <name evidence="8" type="ORF">E3N88_17703</name>
</gene>
<dbReference type="OrthoDB" id="410307at2759"/>
<name>A0A5N6NVM5_9ASTR</name>
<proteinExistence type="predicted"/>
<keyword evidence="9" id="KW-1185">Reference proteome</keyword>
<organism evidence="8 9">
    <name type="scientific">Mikania micrantha</name>
    <name type="common">bitter vine</name>
    <dbReference type="NCBI Taxonomy" id="192012"/>
    <lineage>
        <taxon>Eukaryota</taxon>
        <taxon>Viridiplantae</taxon>
        <taxon>Streptophyta</taxon>
        <taxon>Embryophyta</taxon>
        <taxon>Tracheophyta</taxon>
        <taxon>Spermatophyta</taxon>
        <taxon>Magnoliopsida</taxon>
        <taxon>eudicotyledons</taxon>
        <taxon>Gunneridae</taxon>
        <taxon>Pentapetalae</taxon>
        <taxon>asterids</taxon>
        <taxon>campanulids</taxon>
        <taxon>Asterales</taxon>
        <taxon>Asteraceae</taxon>
        <taxon>Asteroideae</taxon>
        <taxon>Heliantheae alliance</taxon>
        <taxon>Eupatorieae</taxon>
        <taxon>Mikania</taxon>
    </lineage>
</organism>
<dbReference type="GO" id="GO:0008270">
    <property type="term" value="F:zinc ion binding"/>
    <property type="evidence" value="ECO:0007669"/>
    <property type="project" value="UniProtKB-KW"/>
</dbReference>
<evidence type="ECO:0000256" key="6">
    <source>
        <dbReference type="SAM" id="MobiDB-lite"/>
    </source>
</evidence>
<reference evidence="8 9" key="1">
    <citation type="submission" date="2019-05" db="EMBL/GenBank/DDBJ databases">
        <title>Mikania micrantha, genome provides insights into the molecular mechanism of rapid growth.</title>
        <authorList>
            <person name="Liu B."/>
        </authorList>
    </citation>
    <scope>NUCLEOTIDE SEQUENCE [LARGE SCALE GENOMIC DNA]</scope>
    <source>
        <strain evidence="8">NLD-2019</strain>
        <tissue evidence="8">Leaf</tissue>
    </source>
</reference>
<dbReference type="AlphaFoldDB" id="A0A5N6NVM5"/>
<evidence type="ECO:0000256" key="4">
    <source>
        <dbReference type="ARBA" id="ARBA00022833"/>
    </source>
</evidence>
<dbReference type="InterPro" id="IPR041367">
    <property type="entry name" value="Znf-CCCH_4"/>
</dbReference>
<comment type="caution">
    <text evidence="8">The sequence shown here is derived from an EMBL/GenBank/DDBJ whole genome shotgun (WGS) entry which is preliminary data.</text>
</comment>
<dbReference type="PANTHER" id="PTHR12547:SF121">
    <property type="entry name" value="ZINC FINGER CCCH DOMAIN-CONTAINING PROTEIN 39"/>
    <property type="match status" value="1"/>
</dbReference>
<dbReference type="Proteomes" id="UP000326396">
    <property type="component" value="Linkage Group LG17"/>
</dbReference>
<dbReference type="GO" id="GO:0003729">
    <property type="term" value="F:mRNA binding"/>
    <property type="evidence" value="ECO:0007669"/>
    <property type="project" value="InterPro"/>
</dbReference>
<protein>
    <recommendedName>
        <fullName evidence="7">C3H1-type domain-containing protein</fullName>
    </recommendedName>
</protein>
<feature type="domain" description="C3H1-type" evidence="7">
    <location>
        <begin position="210"/>
        <end position="238"/>
    </location>
</feature>
<dbReference type="GO" id="GO:0010468">
    <property type="term" value="P:regulation of gene expression"/>
    <property type="evidence" value="ECO:0007669"/>
    <property type="project" value="UniProtKB-ARBA"/>
</dbReference>
<dbReference type="Gene3D" id="4.10.1000.10">
    <property type="entry name" value="Zinc finger, CCCH-type"/>
    <property type="match status" value="3"/>
</dbReference>
<keyword evidence="1 5" id="KW-0479">Metal-binding</keyword>
<feature type="zinc finger region" description="C3H1-type" evidence="5">
    <location>
        <begin position="210"/>
        <end position="238"/>
    </location>
</feature>
<dbReference type="PANTHER" id="PTHR12547">
    <property type="entry name" value="CCCH ZINC FINGER/TIS11-RELATED"/>
    <property type="match status" value="1"/>
</dbReference>
<keyword evidence="4 5" id="KW-0862">Zinc</keyword>